<dbReference type="PROSITE" id="PS51819">
    <property type="entry name" value="VOC"/>
    <property type="match status" value="1"/>
</dbReference>
<sequence length="127" mass="13611">MAVGRLGSITLDCADPSTLAAFWHGMLGGEITYQSEKSVAVTTPQGLLTAMRVPDHREPSWPEGTVPKQIHLDLAVEDLDTAQTEAVRLGARVAAKQYAPELCRVLVDPAGHPFCLSLESNFARIGA</sequence>
<dbReference type="PANTHER" id="PTHR35908">
    <property type="entry name" value="HYPOTHETICAL FUSION PROTEIN"/>
    <property type="match status" value="1"/>
</dbReference>
<feature type="domain" description="VOC" evidence="1">
    <location>
        <begin position="5"/>
        <end position="119"/>
    </location>
</feature>
<accession>A0ABT1QDG7</accession>
<organism evidence="2 3">
    <name type="scientific">Rhodococcus tibetensis</name>
    <dbReference type="NCBI Taxonomy" id="2965064"/>
    <lineage>
        <taxon>Bacteria</taxon>
        <taxon>Bacillati</taxon>
        <taxon>Actinomycetota</taxon>
        <taxon>Actinomycetes</taxon>
        <taxon>Mycobacteriales</taxon>
        <taxon>Nocardiaceae</taxon>
        <taxon>Rhodococcus</taxon>
    </lineage>
</organism>
<name>A0ABT1QDG7_9NOCA</name>
<dbReference type="EMBL" id="JANFQF010000010">
    <property type="protein sequence ID" value="MCQ4120296.1"/>
    <property type="molecule type" value="Genomic_DNA"/>
</dbReference>
<dbReference type="PANTHER" id="PTHR35908:SF1">
    <property type="entry name" value="CONSERVED PROTEIN"/>
    <property type="match status" value="1"/>
</dbReference>
<dbReference type="Proteomes" id="UP001524501">
    <property type="component" value="Unassembled WGS sequence"/>
</dbReference>
<dbReference type="Gene3D" id="3.10.180.10">
    <property type="entry name" value="2,3-Dihydroxybiphenyl 1,2-Dioxygenase, domain 1"/>
    <property type="match status" value="1"/>
</dbReference>
<dbReference type="InterPro" id="IPR029068">
    <property type="entry name" value="Glyas_Bleomycin-R_OHBP_Dase"/>
</dbReference>
<evidence type="ECO:0000259" key="1">
    <source>
        <dbReference type="PROSITE" id="PS51819"/>
    </source>
</evidence>
<reference evidence="2 3" key="1">
    <citation type="submission" date="2022-07" db="EMBL/GenBank/DDBJ databases">
        <title>Degradation activity of malathion, p-nitrophenol and potential low-temperature adaptation strategy of Rhodococcus sp. FXJ9.536.</title>
        <authorList>
            <person name="Huang J."/>
            <person name="Huang Y."/>
        </authorList>
    </citation>
    <scope>NUCLEOTIDE SEQUENCE [LARGE SCALE GENOMIC DNA]</scope>
    <source>
        <strain evidence="2 3">FXJ9.536</strain>
    </source>
</reference>
<dbReference type="SUPFAM" id="SSF54593">
    <property type="entry name" value="Glyoxalase/Bleomycin resistance protein/Dihydroxybiphenyl dioxygenase"/>
    <property type="match status" value="1"/>
</dbReference>
<dbReference type="CDD" id="cd06587">
    <property type="entry name" value="VOC"/>
    <property type="match status" value="1"/>
</dbReference>
<dbReference type="InterPro" id="IPR041581">
    <property type="entry name" value="Glyoxalase_6"/>
</dbReference>
<evidence type="ECO:0000313" key="3">
    <source>
        <dbReference type="Proteomes" id="UP001524501"/>
    </source>
</evidence>
<proteinExistence type="predicted"/>
<gene>
    <name evidence="2" type="ORF">NOF53_14130</name>
</gene>
<comment type="caution">
    <text evidence="2">The sequence shown here is derived from an EMBL/GenBank/DDBJ whole genome shotgun (WGS) entry which is preliminary data.</text>
</comment>
<evidence type="ECO:0000313" key="2">
    <source>
        <dbReference type="EMBL" id="MCQ4120296.1"/>
    </source>
</evidence>
<dbReference type="InterPro" id="IPR037523">
    <property type="entry name" value="VOC_core"/>
</dbReference>
<dbReference type="Pfam" id="PF18029">
    <property type="entry name" value="Glyoxalase_6"/>
    <property type="match status" value="1"/>
</dbReference>
<dbReference type="RefSeq" id="WP_255969329.1">
    <property type="nucleotide sequence ID" value="NZ_JANFQF010000010.1"/>
</dbReference>
<protein>
    <submittedName>
        <fullName evidence="2">VOC family protein</fullName>
    </submittedName>
</protein>
<keyword evidence="3" id="KW-1185">Reference proteome</keyword>